<proteinExistence type="predicted"/>
<sequence length="517" mass="59290">MEATTELAITSTATVGKRRRHNEHPLVHDLPPEVLYNVFKDGYRKRDYQSLFAIRSVCKYWMEIVDSCPELWTFVSSMHNGNLVDMILQKSKNQFLSFEYDNGSRPNRSEIPIERRTSILTRIWALADRLKWLDGESCDGGFVRFLCYRFQNLETLRVHNPCQWDHLLHRRLLRAPKLRYVAVQGLTLAWEHLSGLRTLIITQPTVDPTVNELYILFTNCPRLEVLRIQGDALDPWSYKDDDVALPSAPVFLPHLQYLLLFEVRLSSYSRLLPLIEAPNLLRLFFFRKFSPFDVWWNTSMFEPVERFFGSYAHSLNDDRDGGRLRISGSRYSFTISVGACKVMQYYPSGWKWKGDGYDYSVELSAALSSFDRRLGDNIKAIHFGGTRSREDLIILGPIFQRHFPNVEELVVTLSSSERRPDAHLVLEALASPLSLEGVARWLFPGLTTLHLKACREPVCDGVLGVIEARRNGEVQGIQRVSIKNGRIGRDAVAKLKASLQGFRIAGTRYVDTGSEEA</sequence>
<dbReference type="EMBL" id="KN822948">
    <property type="protein sequence ID" value="KIO33407.1"/>
    <property type="molecule type" value="Genomic_DNA"/>
</dbReference>
<evidence type="ECO:0000313" key="2">
    <source>
        <dbReference type="EMBL" id="KIO33407.1"/>
    </source>
</evidence>
<keyword evidence="3" id="KW-1185">Reference proteome</keyword>
<dbReference type="OrthoDB" id="3237066at2759"/>
<dbReference type="Gene3D" id="3.80.10.10">
    <property type="entry name" value="Ribonuclease Inhibitor"/>
    <property type="match status" value="1"/>
</dbReference>
<organism evidence="2 3">
    <name type="scientific">Tulasnella calospora MUT 4182</name>
    <dbReference type="NCBI Taxonomy" id="1051891"/>
    <lineage>
        <taxon>Eukaryota</taxon>
        <taxon>Fungi</taxon>
        <taxon>Dikarya</taxon>
        <taxon>Basidiomycota</taxon>
        <taxon>Agaricomycotina</taxon>
        <taxon>Agaricomycetes</taxon>
        <taxon>Cantharellales</taxon>
        <taxon>Tulasnellaceae</taxon>
        <taxon>Tulasnella</taxon>
    </lineage>
</organism>
<evidence type="ECO:0000259" key="1">
    <source>
        <dbReference type="Pfam" id="PF12937"/>
    </source>
</evidence>
<dbReference type="HOGENOM" id="CLU_038859_0_0_1"/>
<gene>
    <name evidence="2" type="ORF">M407DRAFT_233051</name>
</gene>
<dbReference type="Gene3D" id="1.20.1280.50">
    <property type="match status" value="1"/>
</dbReference>
<protein>
    <recommendedName>
        <fullName evidence="1">F-box domain-containing protein</fullName>
    </recommendedName>
</protein>
<dbReference type="InterPro" id="IPR032675">
    <property type="entry name" value="LRR_dom_sf"/>
</dbReference>
<dbReference type="SUPFAM" id="SSF81383">
    <property type="entry name" value="F-box domain"/>
    <property type="match status" value="1"/>
</dbReference>
<dbReference type="InterPro" id="IPR001810">
    <property type="entry name" value="F-box_dom"/>
</dbReference>
<feature type="domain" description="F-box" evidence="1">
    <location>
        <begin position="28"/>
        <end position="74"/>
    </location>
</feature>
<reference evidence="3" key="2">
    <citation type="submission" date="2015-01" db="EMBL/GenBank/DDBJ databases">
        <title>Evolutionary Origins and Diversification of the Mycorrhizal Mutualists.</title>
        <authorList>
            <consortium name="DOE Joint Genome Institute"/>
            <consortium name="Mycorrhizal Genomics Consortium"/>
            <person name="Kohler A."/>
            <person name="Kuo A."/>
            <person name="Nagy L.G."/>
            <person name="Floudas D."/>
            <person name="Copeland A."/>
            <person name="Barry K.W."/>
            <person name="Cichocki N."/>
            <person name="Veneault-Fourrey C."/>
            <person name="LaButti K."/>
            <person name="Lindquist E.A."/>
            <person name="Lipzen A."/>
            <person name="Lundell T."/>
            <person name="Morin E."/>
            <person name="Murat C."/>
            <person name="Riley R."/>
            <person name="Ohm R."/>
            <person name="Sun H."/>
            <person name="Tunlid A."/>
            <person name="Henrissat B."/>
            <person name="Grigoriev I.V."/>
            <person name="Hibbett D.S."/>
            <person name="Martin F."/>
        </authorList>
    </citation>
    <scope>NUCLEOTIDE SEQUENCE [LARGE SCALE GENOMIC DNA]</scope>
    <source>
        <strain evidence="3">MUT 4182</strain>
    </source>
</reference>
<dbReference type="Proteomes" id="UP000054248">
    <property type="component" value="Unassembled WGS sequence"/>
</dbReference>
<dbReference type="Pfam" id="PF12937">
    <property type="entry name" value="F-box-like"/>
    <property type="match status" value="1"/>
</dbReference>
<dbReference type="SUPFAM" id="SSF52047">
    <property type="entry name" value="RNI-like"/>
    <property type="match status" value="1"/>
</dbReference>
<name>A0A0C3MIB7_9AGAM</name>
<accession>A0A0C3MIB7</accession>
<dbReference type="InterPro" id="IPR036047">
    <property type="entry name" value="F-box-like_dom_sf"/>
</dbReference>
<evidence type="ECO:0000313" key="3">
    <source>
        <dbReference type="Proteomes" id="UP000054248"/>
    </source>
</evidence>
<dbReference type="AlphaFoldDB" id="A0A0C3MIB7"/>
<reference evidence="2 3" key="1">
    <citation type="submission" date="2014-04" db="EMBL/GenBank/DDBJ databases">
        <authorList>
            <consortium name="DOE Joint Genome Institute"/>
            <person name="Kuo A."/>
            <person name="Girlanda M."/>
            <person name="Perotto S."/>
            <person name="Kohler A."/>
            <person name="Nagy L.G."/>
            <person name="Floudas D."/>
            <person name="Copeland A."/>
            <person name="Barry K.W."/>
            <person name="Cichocki N."/>
            <person name="Veneault-Fourrey C."/>
            <person name="LaButti K."/>
            <person name="Lindquist E.A."/>
            <person name="Lipzen A."/>
            <person name="Lundell T."/>
            <person name="Morin E."/>
            <person name="Murat C."/>
            <person name="Sun H."/>
            <person name="Tunlid A."/>
            <person name="Henrissat B."/>
            <person name="Grigoriev I.V."/>
            <person name="Hibbett D.S."/>
            <person name="Martin F."/>
            <person name="Nordberg H.P."/>
            <person name="Cantor M.N."/>
            <person name="Hua S.X."/>
        </authorList>
    </citation>
    <scope>NUCLEOTIDE SEQUENCE [LARGE SCALE GENOMIC DNA]</scope>
    <source>
        <strain evidence="2 3">MUT 4182</strain>
    </source>
</reference>